<gene>
    <name evidence="9" type="primary">skfB</name>
    <name evidence="9" type="ORF">BN1180_04166</name>
</gene>
<dbReference type="InterPro" id="IPR013785">
    <property type="entry name" value="Aldolase_TIM"/>
</dbReference>
<keyword evidence="7" id="KW-0411">Iron-sulfur</keyword>
<keyword evidence="10" id="KW-1185">Reference proteome</keyword>
<organism evidence="9 10">
    <name type="scientific">Peribacillus simplex</name>
    <dbReference type="NCBI Taxonomy" id="1478"/>
    <lineage>
        <taxon>Bacteria</taxon>
        <taxon>Bacillati</taxon>
        <taxon>Bacillota</taxon>
        <taxon>Bacilli</taxon>
        <taxon>Bacillales</taxon>
        <taxon>Bacillaceae</taxon>
        <taxon>Peribacillus</taxon>
    </lineage>
</organism>
<dbReference type="InterPro" id="IPR000385">
    <property type="entry name" value="MoaA_NifB_PqqE_Fe-S-bd_CS"/>
</dbReference>
<keyword evidence="4" id="KW-0479">Metal-binding</keyword>
<dbReference type="AlphaFoldDB" id="A0AAN2PK62"/>
<keyword evidence="2" id="KW-0004">4Fe-4S</keyword>
<dbReference type="InterPro" id="IPR050377">
    <property type="entry name" value="Radical_SAM_PqqE_MftC-like"/>
</dbReference>
<protein>
    <submittedName>
        <fullName evidence="9">Synthesis of sporulation killing factor A</fullName>
    </submittedName>
</protein>
<keyword evidence="6" id="KW-0408">Iron</keyword>
<accession>A0AAN2PK62</accession>
<name>A0AAN2PK62_9BACI</name>
<keyword evidence="3" id="KW-0949">S-adenosyl-L-methionine</keyword>
<dbReference type="GO" id="GO:0046872">
    <property type="term" value="F:metal ion binding"/>
    <property type="evidence" value="ECO:0007669"/>
    <property type="project" value="UniProtKB-KW"/>
</dbReference>
<dbReference type="SFLD" id="SFLDG01386">
    <property type="entry name" value="main_SPASM_domain-containing"/>
    <property type="match status" value="1"/>
</dbReference>
<dbReference type="Pfam" id="PF13186">
    <property type="entry name" value="SPASM"/>
    <property type="match status" value="1"/>
</dbReference>
<reference evidence="9 10" key="1">
    <citation type="journal article" date="2014" name="Genome Announc.">
        <title>Genome Sequence of Bacillus simplex Strain P558, Isolated from a Human Fecal Sample.</title>
        <authorList>
            <person name="Croce O."/>
            <person name="Hugon P."/>
            <person name="Lagier J.C."/>
            <person name="Bibi F."/>
            <person name="Robert C."/>
            <person name="Azhar E.I."/>
            <person name="Raoult D."/>
            <person name="Fournier P.E."/>
        </authorList>
    </citation>
    <scope>NUCLEOTIDE SEQUENCE [LARGE SCALE GENOMIC DNA]</scope>
    <source>
        <strain evidence="9 10">P558</strain>
    </source>
</reference>
<dbReference type="EMBL" id="CCXW01000001">
    <property type="protein sequence ID" value="CEG33978.1"/>
    <property type="molecule type" value="Genomic_DNA"/>
</dbReference>
<dbReference type="Proteomes" id="UP000182110">
    <property type="component" value="Unassembled WGS sequence"/>
</dbReference>
<dbReference type="GO" id="GO:0016491">
    <property type="term" value="F:oxidoreductase activity"/>
    <property type="evidence" value="ECO:0007669"/>
    <property type="project" value="UniProtKB-KW"/>
</dbReference>
<comment type="caution">
    <text evidence="9">The sequence shown here is derived from an EMBL/GenBank/DDBJ whole genome shotgun (WGS) entry which is preliminary data.</text>
</comment>
<evidence type="ECO:0000256" key="1">
    <source>
        <dbReference type="ARBA" id="ARBA00001966"/>
    </source>
</evidence>
<dbReference type="InterPro" id="IPR007197">
    <property type="entry name" value="rSAM"/>
</dbReference>
<dbReference type="InterPro" id="IPR023885">
    <property type="entry name" value="4Fe4S-binding_SPASM_dom"/>
</dbReference>
<dbReference type="GO" id="GO:0051539">
    <property type="term" value="F:4 iron, 4 sulfur cluster binding"/>
    <property type="evidence" value="ECO:0007669"/>
    <property type="project" value="UniProtKB-KW"/>
</dbReference>
<dbReference type="CDD" id="cd01335">
    <property type="entry name" value="Radical_SAM"/>
    <property type="match status" value="1"/>
</dbReference>
<dbReference type="SFLD" id="SFLDG01067">
    <property type="entry name" value="SPASM/twitch_domain_containing"/>
    <property type="match status" value="1"/>
</dbReference>
<dbReference type="SFLD" id="SFLDS00029">
    <property type="entry name" value="Radical_SAM"/>
    <property type="match status" value="1"/>
</dbReference>
<evidence type="ECO:0000313" key="10">
    <source>
        <dbReference type="Proteomes" id="UP000182110"/>
    </source>
</evidence>
<dbReference type="InterPro" id="IPR058240">
    <property type="entry name" value="rSAM_sf"/>
</dbReference>
<dbReference type="PROSITE" id="PS01305">
    <property type="entry name" value="MOAA_NIFB_PQQE"/>
    <property type="match status" value="1"/>
</dbReference>
<dbReference type="NCBIfam" id="TIGR04403">
    <property type="entry name" value="rSAM_skfB"/>
    <property type="match status" value="1"/>
</dbReference>
<evidence type="ECO:0000256" key="3">
    <source>
        <dbReference type="ARBA" id="ARBA00022691"/>
    </source>
</evidence>
<dbReference type="SUPFAM" id="SSF102114">
    <property type="entry name" value="Radical SAM enzymes"/>
    <property type="match status" value="1"/>
</dbReference>
<feature type="domain" description="Radical SAM core" evidence="8">
    <location>
        <begin position="101"/>
        <end position="312"/>
    </location>
</feature>
<dbReference type="PROSITE" id="PS51918">
    <property type="entry name" value="RADICAL_SAM"/>
    <property type="match status" value="1"/>
</dbReference>
<keyword evidence="5" id="KW-0560">Oxidoreductase</keyword>
<evidence type="ECO:0000313" key="9">
    <source>
        <dbReference type="EMBL" id="CEG33978.1"/>
    </source>
</evidence>
<dbReference type="InterPro" id="IPR030915">
    <property type="entry name" value="rSAM_SkfB"/>
</dbReference>
<dbReference type="PANTHER" id="PTHR11228:SF7">
    <property type="entry name" value="PQQA PEPTIDE CYCLASE"/>
    <property type="match status" value="1"/>
</dbReference>
<dbReference type="RefSeq" id="WP_048689060.1">
    <property type="nucleotide sequence ID" value="NZ_CCXW01000001.1"/>
</dbReference>
<evidence type="ECO:0000259" key="8">
    <source>
        <dbReference type="PROSITE" id="PS51918"/>
    </source>
</evidence>
<comment type="cofactor">
    <cofactor evidence="1">
        <name>[4Fe-4S] cluster</name>
        <dbReference type="ChEBI" id="CHEBI:49883"/>
    </cofactor>
</comment>
<evidence type="ECO:0000256" key="7">
    <source>
        <dbReference type="ARBA" id="ARBA00023014"/>
    </source>
</evidence>
<evidence type="ECO:0000256" key="4">
    <source>
        <dbReference type="ARBA" id="ARBA00022723"/>
    </source>
</evidence>
<dbReference type="CDD" id="cd21109">
    <property type="entry name" value="SPASM"/>
    <property type="match status" value="1"/>
</dbReference>
<proteinExistence type="predicted"/>
<evidence type="ECO:0000256" key="5">
    <source>
        <dbReference type="ARBA" id="ARBA00023002"/>
    </source>
</evidence>
<evidence type="ECO:0000256" key="2">
    <source>
        <dbReference type="ARBA" id="ARBA00022485"/>
    </source>
</evidence>
<dbReference type="Pfam" id="PF04055">
    <property type="entry name" value="Radical_SAM"/>
    <property type="match status" value="1"/>
</dbReference>
<sequence length="400" mass="44549">MTNDLDLKYEPEFSLHLQPSGCFLLESRSMYYFRLSGVASELALILSKTRSIDKTAKIWGNIHNEEITSQHLIDQFNEHPFTSTWKEGILKNLRISGSTKSYLPISCTLQLTNGCNLSCAFCYASSGKRYTNELDTDQWLSVLQKLAINGVSDVTLTGGEARLAKGFKRILATASSLFTNVHLFSNGINWREDEIDLVTQLNNVVVQVSVDGTPDIHDRLRGRQGAYHETIHNVKKLTNSKIPTLIAMTINPSNYKSVEHVVEDAVLAGVSAFRAGLTLPVGRAKDSDFGLSDNQYNCVNTQLKKCIDKWGDRIILTDWNNEGNNGCTDFCTPGYLSWYIRADGTVTPCQIEGAELGNILEDSIHNIGAPDRLLYVRENSKSCHCISKVSLPCDKDLPFQ</sequence>
<dbReference type="PANTHER" id="PTHR11228">
    <property type="entry name" value="RADICAL SAM DOMAIN PROTEIN"/>
    <property type="match status" value="1"/>
</dbReference>
<evidence type="ECO:0000256" key="6">
    <source>
        <dbReference type="ARBA" id="ARBA00023004"/>
    </source>
</evidence>
<dbReference type="Gene3D" id="3.20.20.70">
    <property type="entry name" value="Aldolase class I"/>
    <property type="match status" value="1"/>
</dbReference>